<organism evidence="2 3">
    <name type="scientific">Blastopirellula marina</name>
    <dbReference type="NCBI Taxonomy" id="124"/>
    <lineage>
        <taxon>Bacteria</taxon>
        <taxon>Pseudomonadati</taxon>
        <taxon>Planctomycetota</taxon>
        <taxon>Planctomycetia</taxon>
        <taxon>Pirellulales</taxon>
        <taxon>Pirellulaceae</taxon>
        <taxon>Blastopirellula</taxon>
    </lineage>
</organism>
<dbReference type="AlphaFoldDB" id="A0A2S8FBF7"/>
<evidence type="ECO:0000313" key="3">
    <source>
        <dbReference type="Proteomes" id="UP000238322"/>
    </source>
</evidence>
<protein>
    <submittedName>
        <fullName evidence="2">Uncharacterized protein</fullName>
    </submittedName>
</protein>
<proteinExistence type="predicted"/>
<dbReference type="Pfam" id="PF14559">
    <property type="entry name" value="TPR_19"/>
    <property type="match status" value="1"/>
</dbReference>
<feature type="region of interest" description="Disordered" evidence="1">
    <location>
        <begin position="575"/>
        <end position="596"/>
    </location>
</feature>
<feature type="compositionally biased region" description="Polar residues" evidence="1">
    <location>
        <begin position="192"/>
        <end position="207"/>
    </location>
</feature>
<gene>
    <name evidence="2" type="ORF">C5Y83_25860</name>
</gene>
<dbReference type="Gene3D" id="1.25.40.10">
    <property type="entry name" value="Tetratricopeptide repeat domain"/>
    <property type="match status" value="1"/>
</dbReference>
<reference evidence="2 3" key="1">
    <citation type="submission" date="2018-02" db="EMBL/GenBank/DDBJ databases">
        <title>Comparative genomes isolates from brazilian mangrove.</title>
        <authorList>
            <person name="Araujo J.E."/>
            <person name="Taketani R.G."/>
            <person name="Silva M.C.P."/>
            <person name="Loureco M.V."/>
            <person name="Andreote F.D."/>
        </authorList>
    </citation>
    <scope>NUCLEOTIDE SEQUENCE [LARGE SCALE GENOMIC DNA]</scope>
    <source>
        <strain evidence="2 3">Hex-1 MGV</strain>
    </source>
</reference>
<accession>A0A2S8FBF7</accession>
<feature type="region of interest" description="Disordered" evidence="1">
    <location>
        <begin position="82"/>
        <end position="172"/>
    </location>
</feature>
<name>A0A2S8FBF7_9BACT</name>
<dbReference type="EMBL" id="PUHY01000015">
    <property type="protein sequence ID" value="PQO29491.1"/>
    <property type="molecule type" value="Genomic_DNA"/>
</dbReference>
<evidence type="ECO:0000313" key="2">
    <source>
        <dbReference type="EMBL" id="PQO29491.1"/>
    </source>
</evidence>
<comment type="caution">
    <text evidence="2">The sequence shown here is derived from an EMBL/GenBank/DDBJ whole genome shotgun (WGS) entry which is preliminary data.</text>
</comment>
<dbReference type="Proteomes" id="UP000238322">
    <property type="component" value="Unassembled WGS sequence"/>
</dbReference>
<dbReference type="PROSITE" id="PS51257">
    <property type="entry name" value="PROKAR_LIPOPROTEIN"/>
    <property type="match status" value="1"/>
</dbReference>
<sequence>MDGPMDRLLPPTRRVAIALTLTAVAVIGCQRSSEIANHSEKASTRAPAPHLFHAPEDVRPMAQLAAHLSISETHENIVANPHVRPHRIPPVTPEASQKDESPLETVRFPIKIERSTQPEQSTKPQQKAHTDEVPERLPATPPAQFNTAQVPLALNPSSPADTQAQPQQQVEEVQPHLVDLDLPDLLEPQHEASSSSERNGPQQSPAPSKTIEPNYLRDLPPAGRFTQNNESPTPTIEKQLPSVTGPPASFISLAPASSKRNPALIPNRQVIEDLEGPGLSVPAPTQPILPAPQRELPPRKSAPEINHALIAVRGRMNSLVDHGLVLAQRGAYYSSRAEFIQALRLATQTLDTAEKTHRHSDALAEAVAALDEAGDFIPQGARLEANVDLDLVVSSHRTPVLKGQNLQYETTLTATQKYFSFAQEKLIIACGNLPETSRALVGLGRIQEYLYGSTGDNRTLIGPRSIALFQTALAVDQNNFEAANELGVLLARYGQFDEAKQALLQGVQSSPRPEIWQNLASIHETLGETEMARRAQQEAEMAQQYAQLNGDLNAVRWVTPEEMARHGQAADVNLQQSAPSANIPPIAQRRSQQSTR</sequence>
<dbReference type="InterPro" id="IPR011990">
    <property type="entry name" value="TPR-like_helical_dom_sf"/>
</dbReference>
<feature type="compositionally biased region" description="Polar residues" evidence="1">
    <location>
        <begin position="225"/>
        <end position="236"/>
    </location>
</feature>
<feature type="compositionally biased region" description="Polar residues" evidence="1">
    <location>
        <begin position="117"/>
        <end position="127"/>
    </location>
</feature>
<evidence type="ECO:0000256" key="1">
    <source>
        <dbReference type="SAM" id="MobiDB-lite"/>
    </source>
</evidence>
<feature type="region of interest" description="Disordered" evidence="1">
    <location>
        <begin position="189"/>
        <end position="255"/>
    </location>
</feature>
<dbReference type="SUPFAM" id="SSF48452">
    <property type="entry name" value="TPR-like"/>
    <property type="match status" value="1"/>
</dbReference>
<feature type="compositionally biased region" description="Polar residues" evidence="1">
    <location>
        <begin position="143"/>
        <end position="164"/>
    </location>
</feature>